<gene>
    <name evidence="1" type="ORF">HLUCCA11_04185</name>
</gene>
<comment type="caution">
    <text evidence="1">The sequence shown here is derived from an EMBL/GenBank/DDBJ whole genome shotgun (WGS) entry which is preliminary data.</text>
</comment>
<dbReference type="PATRIC" id="fig|1666911.3.peg.3689"/>
<evidence type="ECO:0000313" key="2">
    <source>
        <dbReference type="Proteomes" id="UP000050465"/>
    </source>
</evidence>
<dbReference type="AlphaFoldDB" id="A0A0P8DJX5"/>
<evidence type="ECO:0000313" key="1">
    <source>
        <dbReference type="EMBL" id="KPQ37128.1"/>
    </source>
</evidence>
<dbReference type="EMBL" id="LJZR01000003">
    <property type="protein sequence ID" value="KPQ37128.1"/>
    <property type="molecule type" value="Genomic_DNA"/>
</dbReference>
<organism evidence="1 2">
    <name type="scientific">Phormidesmis priestleyi Ana</name>
    <dbReference type="NCBI Taxonomy" id="1666911"/>
    <lineage>
        <taxon>Bacteria</taxon>
        <taxon>Bacillati</taxon>
        <taxon>Cyanobacteriota</taxon>
        <taxon>Cyanophyceae</taxon>
        <taxon>Leptolyngbyales</taxon>
        <taxon>Leptolyngbyaceae</taxon>
        <taxon>Phormidesmis</taxon>
    </lineage>
</organism>
<protein>
    <submittedName>
        <fullName evidence="1">Uncharacterized protein</fullName>
    </submittedName>
</protein>
<dbReference type="Proteomes" id="UP000050465">
    <property type="component" value="Unassembled WGS sequence"/>
</dbReference>
<sequence>MVNSLEKFKAQYPTGALIADLVSVNEGQYVVRAAVMLKGETLATGLAAHIDVQMAEDKARERAIAALGIFVESPAISPAISQLPLSQSSVFQPAISQPPLSQPSVFQLGVSQPEVEDVVIYTDTEALPEEDDLGPPIDAIDDAIEEGAQAATPKSTAKTAMESVEPAKPSAAVIALENFSTSAKPVDLSDVIAQTDVELTRLGWTSTQGREYLEQNYGKRSRQQLTDEELMSFLLYLEAQP</sequence>
<proteinExistence type="predicted"/>
<name>A0A0P8DJX5_9CYAN</name>
<accession>A0A0P8DJX5</accession>
<reference evidence="1 2" key="1">
    <citation type="submission" date="2015-09" db="EMBL/GenBank/DDBJ databases">
        <title>Identification and resolution of microdiversity through metagenomic sequencing of parallel consortia.</title>
        <authorList>
            <person name="Nelson W.C."/>
            <person name="Romine M.F."/>
            <person name="Lindemann S.R."/>
        </authorList>
    </citation>
    <scope>NUCLEOTIDE SEQUENCE [LARGE SCALE GENOMIC DNA]</scope>
    <source>
        <strain evidence="1">Ana</strain>
    </source>
</reference>
<dbReference type="STRING" id="1666911.HLUCCA11_04185"/>